<evidence type="ECO:0000256" key="2">
    <source>
        <dbReference type="ARBA" id="ARBA00009142"/>
    </source>
</evidence>
<comment type="subcellular location">
    <subcellularLocation>
        <location evidence="1 8">Cell membrane</location>
        <topology evidence="1 8">Multi-pass membrane protein</topology>
    </subcellularLocation>
</comment>
<organism evidence="9 10">
    <name type="scientific">Caenibius tardaugens NBRC 16725</name>
    <dbReference type="NCBI Taxonomy" id="1219035"/>
    <lineage>
        <taxon>Bacteria</taxon>
        <taxon>Pseudomonadati</taxon>
        <taxon>Pseudomonadota</taxon>
        <taxon>Alphaproteobacteria</taxon>
        <taxon>Sphingomonadales</taxon>
        <taxon>Erythrobacteraceae</taxon>
        <taxon>Caenibius</taxon>
    </lineage>
</organism>
<evidence type="ECO:0000313" key="9">
    <source>
        <dbReference type="EMBL" id="GAD49861.1"/>
    </source>
</evidence>
<dbReference type="Pfam" id="PF01925">
    <property type="entry name" value="TauE"/>
    <property type="match status" value="1"/>
</dbReference>
<evidence type="ECO:0000256" key="5">
    <source>
        <dbReference type="ARBA" id="ARBA00022692"/>
    </source>
</evidence>
<protein>
    <recommendedName>
        <fullName evidence="8">Probable membrane transporter protein</fullName>
    </recommendedName>
</protein>
<feature type="transmembrane region" description="Helical" evidence="8">
    <location>
        <begin position="6"/>
        <end position="31"/>
    </location>
</feature>
<feature type="transmembrane region" description="Helical" evidence="8">
    <location>
        <begin position="77"/>
        <end position="95"/>
    </location>
</feature>
<keyword evidence="6 8" id="KW-1133">Transmembrane helix</keyword>
<dbReference type="RefSeq" id="WP_021690766.1">
    <property type="nucleotide sequence ID" value="NZ_BASZ01000006.1"/>
</dbReference>
<gene>
    <name evidence="9" type="ORF">NT2_06_03010</name>
</gene>
<name>U2Y999_9SPHN</name>
<reference evidence="9 10" key="1">
    <citation type="submission" date="2013-09" db="EMBL/GenBank/DDBJ databases">
        <title>Whole genome shotgun sequence of Novosphingobium tardaugens NBRC 16725.</title>
        <authorList>
            <person name="Isaki S."/>
            <person name="Hosoyama A."/>
            <person name="Tsuchikane K."/>
            <person name="Katsumata H."/>
            <person name="Ando Y."/>
            <person name="Yamazaki S."/>
            <person name="Fujita N."/>
        </authorList>
    </citation>
    <scope>NUCLEOTIDE SEQUENCE [LARGE SCALE GENOMIC DNA]</scope>
    <source>
        <strain evidence="9 10">NBRC 16725</strain>
    </source>
</reference>
<dbReference type="EMBL" id="BASZ01000006">
    <property type="protein sequence ID" value="GAD49861.1"/>
    <property type="molecule type" value="Genomic_DNA"/>
</dbReference>
<sequence length="252" mass="26538">MELELWVFAALTAVCVVSGFIDAVAGGGGLLTMPALLSAGLPPHLALGTNKLQSLAGVTMAMRTYHRKGLLEIRPNITAVICILIASAAGALAVQMLDTKILNLIVPVLLVLCAAYVIFSPRMDDSDRHHVLTRKGYNPVAGGIGFYDGFFGPGAGSFYTTSLVALRGMGLTRATALSKLFNMTSNVGSLAMFIAGGKVFWTLGLCMCVGTVVGSWVGSHSAIRFGAKLIRPLLVTISLALTARLIWTYFTG</sequence>
<evidence type="ECO:0000256" key="8">
    <source>
        <dbReference type="RuleBase" id="RU363041"/>
    </source>
</evidence>
<keyword evidence="5 8" id="KW-0812">Transmembrane</keyword>
<dbReference type="KEGG" id="ntd:EGO55_17885"/>
<evidence type="ECO:0000256" key="3">
    <source>
        <dbReference type="ARBA" id="ARBA00022448"/>
    </source>
</evidence>
<keyword evidence="10" id="KW-1185">Reference proteome</keyword>
<feature type="transmembrane region" description="Helical" evidence="8">
    <location>
        <begin position="229"/>
        <end position="250"/>
    </location>
</feature>
<comment type="similarity">
    <text evidence="2 8">Belongs to the 4-toluene sulfonate uptake permease (TSUP) (TC 2.A.102) family.</text>
</comment>
<dbReference type="GO" id="GO:0005886">
    <property type="term" value="C:plasma membrane"/>
    <property type="evidence" value="ECO:0007669"/>
    <property type="project" value="UniProtKB-SubCell"/>
</dbReference>
<evidence type="ECO:0000256" key="6">
    <source>
        <dbReference type="ARBA" id="ARBA00022989"/>
    </source>
</evidence>
<evidence type="ECO:0000256" key="4">
    <source>
        <dbReference type="ARBA" id="ARBA00022475"/>
    </source>
</evidence>
<feature type="transmembrane region" description="Helical" evidence="8">
    <location>
        <begin position="200"/>
        <end position="217"/>
    </location>
</feature>
<comment type="caution">
    <text evidence="9">The sequence shown here is derived from an EMBL/GenBank/DDBJ whole genome shotgun (WGS) entry which is preliminary data.</text>
</comment>
<dbReference type="InterPro" id="IPR002781">
    <property type="entry name" value="TM_pro_TauE-like"/>
</dbReference>
<dbReference type="PANTHER" id="PTHR30269:SF25">
    <property type="entry name" value="MEMBRANE TRANSPORTER PROTEIN-RELATED"/>
    <property type="match status" value="1"/>
</dbReference>
<dbReference type="InterPro" id="IPR052017">
    <property type="entry name" value="TSUP"/>
</dbReference>
<evidence type="ECO:0000256" key="7">
    <source>
        <dbReference type="ARBA" id="ARBA00023136"/>
    </source>
</evidence>
<dbReference type="PANTHER" id="PTHR30269">
    <property type="entry name" value="TRANSMEMBRANE PROTEIN YFCA"/>
    <property type="match status" value="1"/>
</dbReference>
<accession>U2Y999</accession>
<proteinExistence type="inferred from homology"/>
<dbReference type="AlphaFoldDB" id="U2Y999"/>
<evidence type="ECO:0000256" key="1">
    <source>
        <dbReference type="ARBA" id="ARBA00004651"/>
    </source>
</evidence>
<keyword evidence="4 8" id="KW-1003">Cell membrane</keyword>
<keyword evidence="7 8" id="KW-0472">Membrane</keyword>
<evidence type="ECO:0000313" key="10">
    <source>
        <dbReference type="Proteomes" id="UP000016568"/>
    </source>
</evidence>
<dbReference type="Proteomes" id="UP000016568">
    <property type="component" value="Unassembled WGS sequence"/>
</dbReference>
<keyword evidence="3" id="KW-0813">Transport</keyword>
<feature type="transmembrane region" description="Helical" evidence="8">
    <location>
        <begin position="101"/>
        <end position="119"/>
    </location>
</feature>
<dbReference type="eggNOG" id="COG0730">
    <property type="taxonomic scope" value="Bacteria"/>
</dbReference>
<dbReference type="OrthoDB" id="554695at2"/>